<evidence type="ECO:0000256" key="5">
    <source>
        <dbReference type="ARBA" id="ARBA00023049"/>
    </source>
</evidence>
<accession>A0A225E175</accession>
<dbReference type="Pfam" id="PF14464">
    <property type="entry name" value="Prok-JAB"/>
    <property type="match status" value="1"/>
</dbReference>
<gene>
    <name evidence="7" type="ORF">FRUB_02490</name>
</gene>
<comment type="caution">
    <text evidence="7">The sequence shown here is derived from an EMBL/GenBank/DDBJ whole genome shotgun (WGS) entry which is preliminary data.</text>
</comment>
<keyword evidence="5" id="KW-0482">Metalloprotease</keyword>
<evidence type="ECO:0000256" key="1">
    <source>
        <dbReference type="ARBA" id="ARBA00022670"/>
    </source>
</evidence>
<protein>
    <recommendedName>
        <fullName evidence="6">JAB domain-containing protein</fullName>
    </recommendedName>
</protein>
<reference evidence="8" key="1">
    <citation type="submission" date="2017-06" db="EMBL/GenBank/DDBJ databases">
        <title>Genome analysis of Fimbriiglobus ruber SP5, the first member of the order Planctomycetales with confirmed chitinolytic capability.</title>
        <authorList>
            <person name="Ravin N.V."/>
            <person name="Rakitin A.L."/>
            <person name="Ivanova A.A."/>
            <person name="Beletsky A.V."/>
            <person name="Kulichevskaya I.S."/>
            <person name="Mardanov A.V."/>
            <person name="Dedysh S.N."/>
        </authorList>
    </citation>
    <scope>NUCLEOTIDE SEQUENCE [LARGE SCALE GENOMIC DNA]</scope>
    <source>
        <strain evidence="8">SP5</strain>
    </source>
</reference>
<keyword evidence="3" id="KW-0378">Hydrolase</keyword>
<evidence type="ECO:0000256" key="3">
    <source>
        <dbReference type="ARBA" id="ARBA00022801"/>
    </source>
</evidence>
<dbReference type="Proteomes" id="UP000214646">
    <property type="component" value="Unassembled WGS sequence"/>
</dbReference>
<feature type="domain" description="JAB" evidence="6">
    <location>
        <begin position="11"/>
        <end position="109"/>
    </location>
</feature>
<organism evidence="7 8">
    <name type="scientific">Fimbriiglobus ruber</name>
    <dbReference type="NCBI Taxonomy" id="1908690"/>
    <lineage>
        <taxon>Bacteria</taxon>
        <taxon>Pseudomonadati</taxon>
        <taxon>Planctomycetota</taxon>
        <taxon>Planctomycetia</taxon>
        <taxon>Gemmatales</taxon>
        <taxon>Gemmataceae</taxon>
        <taxon>Fimbriiglobus</taxon>
    </lineage>
</organism>
<evidence type="ECO:0000256" key="2">
    <source>
        <dbReference type="ARBA" id="ARBA00022723"/>
    </source>
</evidence>
<dbReference type="AlphaFoldDB" id="A0A225E175"/>
<keyword evidence="8" id="KW-1185">Reference proteome</keyword>
<name>A0A225E175_9BACT</name>
<dbReference type="SUPFAM" id="SSF102712">
    <property type="entry name" value="JAB1/MPN domain"/>
    <property type="match status" value="1"/>
</dbReference>
<evidence type="ECO:0000256" key="4">
    <source>
        <dbReference type="ARBA" id="ARBA00022833"/>
    </source>
</evidence>
<sequence>MVLTDEVSRTLFGEYAAHRATDRGTEETGWLLLGLREADEAIVLATLPAGADRDAGEAHVRFNGVAQTIGYRVVWQFDRRLTQLGVVHTHPGTLRHPSDGDYDGDREWVPCLQGGEGVFGIGTLDRRGHDEPGGSETAVGGHPKPHVQTFGDLRFDWYSLAAGDKKYTPLNVEITIGPDLALPLRPVWGVIEDHADRLDRLARQMAKVRFEVGRGRDGPALGVVVGLGAPEQTLRVVLEGKTARYFYEAGGEVFHPDLPAGTAPDQGVYLILAELAARG</sequence>
<dbReference type="GO" id="GO:0006508">
    <property type="term" value="P:proteolysis"/>
    <property type="evidence" value="ECO:0007669"/>
    <property type="project" value="UniProtKB-KW"/>
</dbReference>
<keyword evidence="1" id="KW-0645">Protease</keyword>
<evidence type="ECO:0000313" key="8">
    <source>
        <dbReference type="Proteomes" id="UP000214646"/>
    </source>
</evidence>
<evidence type="ECO:0000313" key="7">
    <source>
        <dbReference type="EMBL" id="OWK44558.1"/>
    </source>
</evidence>
<dbReference type="InterPro" id="IPR028090">
    <property type="entry name" value="JAB_dom_prok"/>
</dbReference>
<keyword evidence="4" id="KW-0862">Zinc</keyword>
<proteinExistence type="predicted"/>
<keyword evidence="2" id="KW-0479">Metal-binding</keyword>
<dbReference type="GO" id="GO:0008237">
    <property type="term" value="F:metallopeptidase activity"/>
    <property type="evidence" value="ECO:0007669"/>
    <property type="project" value="UniProtKB-KW"/>
</dbReference>
<dbReference type="EMBL" id="NIDE01000003">
    <property type="protein sequence ID" value="OWK44558.1"/>
    <property type="molecule type" value="Genomic_DNA"/>
</dbReference>
<dbReference type="GO" id="GO:0046872">
    <property type="term" value="F:metal ion binding"/>
    <property type="evidence" value="ECO:0007669"/>
    <property type="project" value="UniProtKB-KW"/>
</dbReference>
<evidence type="ECO:0000259" key="6">
    <source>
        <dbReference type="Pfam" id="PF14464"/>
    </source>
</evidence>